<evidence type="ECO:0000313" key="2">
    <source>
        <dbReference type="Proteomes" id="UP000051298"/>
    </source>
</evidence>
<dbReference type="Proteomes" id="UP000051298">
    <property type="component" value="Unassembled WGS sequence"/>
</dbReference>
<protein>
    <submittedName>
        <fullName evidence="1">Uncharacterized protein</fullName>
    </submittedName>
</protein>
<gene>
    <name evidence="1" type="ORF">THS5294_00656</name>
</gene>
<sequence length="155" mass="17703">MNVSARSSRVRMVAGHSREKPALVIEINRTVSQLRKTMRRNREMFPPSLRNQLSNLVGHSARIHARNLRYVHPGMKKMAEWGECSERQARANFSMLKAAGVIVPHSYGNGGRRAARFKINPIALKVWLVRQGAKPHPTLLARLDRFLTPKNREFS</sequence>
<reference evidence="1 2" key="1">
    <citation type="submission" date="2015-09" db="EMBL/GenBank/DDBJ databases">
        <authorList>
            <consortium name="Swine Surveillance"/>
        </authorList>
    </citation>
    <scope>NUCLEOTIDE SEQUENCE [LARGE SCALE GENOMIC DNA]</scope>
    <source>
        <strain evidence="1 2">CECT 5294</strain>
    </source>
</reference>
<name>A0A0P1EWR5_9RHOB</name>
<organism evidence="1 2">
    <name type="scientific">Thalassobacter stenotrophicus</name>
    <dbReference type="NCBI Taxonomy" id="266809"/>
    <lineage>
        <taxon>Bacteria</taxon>
        <taxon>Pseudomonadati</taxon>
        <taxon>Pseudomonadota</taxon>
        <taxon>Alphaproteobacteria</taxon>
        <taxon>Rhodobacterales</taxon>
        <taxon>Roseobacteraceae</taxon>
        <taxon>Thalassobacter</taxon>
    </lineage>
</organism>
<proteinExistence type="predicted"/>
<dbReference type="AlphaFoldDB" id="A0A0P1EWR5"/>
<evidence type="ECO:0000313" key="1">
    <source>
        <dbReference type="EMBL" id="CUH59371.1"/>
    </source>
</evidence>
<accession>A0A0P1EWR5</accession>
<dbReference type="EMBL" id="CYRX01000010">
    <property type="protein sequence ID" value="CUH59371.1"/>
    <property type="molecule type" value="Genomic_DNA"/>
</dbReference>